<dbReference type="Proteomes" id="UP001454036">
    <property type="component" value="Unassembled WGS sequence"/>
</dbReference>
<evidence type="ECO:0000313" key="2">
    <source>
        <dbReference type="EMBL" id="GAA0163444.1"/>
    </source>
</evidence>
<accession>A0AAV3QH85</accession>
<gene>
    <name evidence="2" type="ORF">LIER_39600</name>
</gene>
<protein>
    <submittedName>
        <fullName evidence="2">Uncharacterized protein</fullName>
    </submittedName>
</protein>
<dbReference type="AlphaFoldDB" id="A0AAV3QH85"/>
<name>A0AAV3QH85_LITER</name>
<feature type="compositionally biased region" description="Basic and acidic residues" evidence="1">
    <location>
        <begin position="10"/>
        <end position="20"/>
    </location>
</feature>
<comment type="caution">
    <text evidence="2">The sequence shown here is derived from an EMBL/GenBank/DDBJ whole genome shotgun (WGS) entry which is preliminary data.</text>
</comment>
<dbReference type="EMBL" id="BAABME010021490">
    <property type="protein sequence ID" value="GAA0163444.1"/>
    <property type="molecule type" value="Genomic_DNA"/>
</dbReference>
<evidence type="ECO:0000256" key="1">
    <source>
        <dbReference type="SAM" id="MobiDB-lite"/>
    </source>
</evidence>
<feature type="region of interest" description="Disordered" evidence="1">
    <location>
        <begin position="1"/>
        <end position="20"/>
    </location>
</feature>
<proteinExistence type="predicted"/>
<reference evidence="2 3" key="1">
    <citation type="submission" date="2024-01" db="EMBL/GenBank/DDBJ databases">
        <title>The complete chloroplast genome sequence of Lithospermum erythrorhizon: insights into the phylogenetic relationship among Boraginaceae species and the maternal lineages of purple gromwells.</title>
        <authorList>
            <person name="Okada T."/>
            <person name="Watanabe K."/>
        </authorList>
    </citation>
    <scope>NUCLEOTIDE SEQUENCE [LARGE SCALE GENOMIC DNA]</scope>
</reference>
<keyword evidence="3" id="KW-1185">Reference proteome</keyword>
<evidence type="ECO:0000313" key="3">
    <source>
        <dbReference type="Proteomes" id="UP001454036"/>
    </source>
</evidence>
<organism evidence="2 3">
    <name type="scientific">Lithospermum erythrorhizon</name>
    <name type="common">Purple gromwell</name>
    <name type="synonym">Lithospermum officinale var. erythrorhizon</name>
    <dbReference type="NCBI Taxonomy" id="34254"/>
    <lineage>
        <taxon>Eukaryota</taxon>
        <taxon>Viridiplantae</taxon>
        <taxon>Streptophyta</taxon>
        <taxon>Embryophyta</taxon>
        <taxon>Tracheophyta</taxon>
        <taxon>Spermatophyta</taxon>
        <taxon>Magnoliopsida</taxon>
        <taxon>eudicotyledons</taxon>
        <taxon>Gunneridae</taxon>
        <taxon>Pentapetalae</taxon>
        <taxon>asterids</taxon>
        <taxon>lamiids</taxon>
        <taxon>Boraginales</taxon>
        <taxon>Boraginaceae</taxon>
        <taxon>Boraginoideae</taxon>
        <taxon>Lithospermeae</taxon>
        <taxon>Lithospermum</taxon>
    </lineage>
</organism>
<sequence>MARQFQIEPNSEKVDDETYSKPRRNGCYARHGVEFKIRKSTGADNVLSESDVSDDVRLHLFNNTFLASPMEGKFIVLLEITLATTQVFVDEIFHIKISPNWTRRTKEKALKKINGDHLEQFNLVVTYCTKLMKAQPGSSCYLDCWKSMNIDSLLLCPLR</sequence>